<name>A0ABR1DV22_NECAM</name>
<feature type="chain" id="PRO_5047246350" description="Secreted protein" evidence="1">
    <location>
        <begin position="19"/>
        <end position="105"/>
    </location>
</feature>
<dbReference type="EMBL" id="JAVFWL010000005">
    <property type="protein sequence ID" value="KAK6754254.1"/>
    <property type="molecule type" value="Genomic_DNA"/>
</dbReference>
<dbReference type="Proteomes" id="UP001303046">
    <property type="component" value="Unassembled WGS sequence"/>
</dbReference>
<keyword evidence="3" id="KW-1185">Reference proteome</keyword>
<reference evidence="2 3" key="1">
    <citation type="submission" date="2023-08" db="EMBL/GenBank/DDBJ databases">
        <title>A Necator americanus chromosomal reference genome.</title>
        <authorList>
            <person name="Ilik V."/>
            <person name="Petrzelkova K.J."/>
            <person name="Pardy F."/>
            <person name="Fuh T."/>
            <person name="Niatou-Singa F.S."/>
            <person name="Gouil Q."/>
            <person name="Baker L."/>
            <person name="Ritchie M.E."/>
            <person name="Jex A.R."/>
            <person name="Gazzola D."/>
            <person name="Li H."/>
            <person name="Toshio Fujiwara R."/>
            <person name="Zhan B."/>
            <person name="Aroian R.V."/>
            <person name="Pafco B."/>
            <person name="Schwarz E.M."/>
        </authorList>
    </citation>
    <scope>NUCLEOTIDE SEQUENCE [LARGE SCALE GENOMIC DNA]</scope>
    <source>
        <strain evidence="2 3">Aroian</strain>
        <tissue evidence="2">Whole animal</tissue>
    </source>
</reference>
<evidence type="ECO:0008006" key="4">
    <source>
        <dbReference type="Google" id="ProtNLM"/>
    </source>
</evidence>
<evidence type="ECO:0000256" key="1">
    <source>
        <dbReference type="SAM" id="SignalP"/>
    </source>
</evidence>
<sequence>MTSNVLVVHVSIVAVVASTSDWNAPPRRRSISTVCGPSNREINQFYAHFFPEKEVPQQYGVYNTGYLNHTPHQNVYFGVSDLFICMFALVCVQSSICKILQILQP</sequence>
<protein>
    <recommendedName>
        <fullName evidence="4">Secreted protein</fullName>
    </recommendedName>
</protein>
<accession>A0ABR1DV22</accession>
<comment type="caution">
    <text evidence="2">The sequence shown here is derived from an EMBL/GenBank/DDBJ whole genome shotgun (WGS) entry which is preliminary data.</text>
</comment>
<evidence type="ECO:0000313" key="2">
    <source>
        <dbReference type="EMBL" id="KAK6754254.1"/>
    </source>
</evidence>
<proteinExistence type="predicted"/>
<organism evidence="2 3">
    <name type="scientific">Necator americanus</name>
    <name type="common">Human hookworm</name>
    <dbReference type="NCBI Taxonomy" id="51031"/>
    <lineage>
        <taxon>Eukaryota</taxon>
        <taxon>Metazoa</taxon>
        <taxon>Ecdysozoa</taxon>
        <taxon>Nematoda</taxon>
        <taxon>Chromadorea</taxon>
        <taxon>Rhabditida</taxon>
        <taxon>Rhabditina</taxon>
        <taxon>Rhabditomorpha</taxon>
        <taxon>Strongyloidea</taxon>
        <taxon>Ancylostomatidae</taxon>
        <taxon>Bunostominae</taxon>
        <taxon>Necator</taxon>
    </lineage>
</organism>
<keyword evidence="1" id="KW-0732">Signal</keyword>
<feature type="signal peptide" evidence="1">
    <location>
        <begin position="1"/>
        <end position="18"/>
    </location>
</feature>
<gene>
    <name evidence="2" type="primary">Necator_chrV.g18109</name>
    <name evidence="2" type="ORF">RB195_013318</name>
</gene>
<evidence type="ECO:0000313" key="3">
    <source>
        <dbReference type="Proteomes" id="UP001303046"/>
    </source>
</evidence>